<dbReference type="AlphaFoldDB" id="A0A238KDE3"/>
<feature type="region of interest" description="Disordered" evidence="1">
    <location>
        <begin position="1"/>
        <end position="25"/>
    </location>
</feature>
<protein>
    <submittedName>
        <fullName evidence="2">Uncharacterized protein</fullName>
    </submittedName>
</protein>
<dbReference type="EMBL" id="FXYH01000006">
    <property type="protein sequence ID" value="SMX40567.1"/>
    <property type="molecule type" value="Genomic_DNA"/>
</dbReference>
<dbReference type="Proteomes" id="UP000220836">
    <property type="component" value="Unassembled WGS sequence"/>
</dbReference>
<sequence>MNRHLQKPFPSTDNHTTQSETSCPDQLQNHLKQETSFQIDRLSLQDVARARFRDLLKDTWPGTDRETARRAAKSLNVHEKTVLNWLACTHSAPFEIVFAIGCFTGVYRVMDVMTRGQGRMQVLNLFAKGVRRVLGK</sequence>
<proteinExistence type="predicted"/>
<evidence type="ECO:0000313" key="2">
    <source>
        <dbReference type="EMBL" id="SMX40567.1"/>
    </source>
</evidence>
<name>A0A238KDE3_9RHOB</name>
<evidence type="ECO:0000256" key="1">
    <source>
        <dbReference type="SAM" id="MobiDB-lite"/>
    </source>
</evidence>
<gene>
    <name evidence="2" type="ORF">PEV8663_02044</name>
</gene>
<evidence type="ECO:0000313" key="3">
    <source>
        <dbReference type="Proteomes" id="UP000220836"/>
    </source>
</evidence>
<accession>A0A238KDE3</accession>
<organism evidence="2 3">
    <name type="scientific">Pelagimonas varians</name>
    <dbReference type="NCBI Taxonomy" id="696760"/>
    <lineage>
        <taxon>Bacteria</taxon>
        <taxon>Pseudomonadati</taxon>
        <taxon>Pseudomonadota</taxon>
        <taxon>Alphaproteobacteria</taxon>
        <taxon>Rhodobacterales</taxon>
        <taxon>Roseobacteraceae</taxon>
        <taxon>Pelagimonas</taxon>
    </lineage>
</organism>
<keyword evidence="3" id="KW-1185">Reference proteome</keyword>
<feature type="compositionally biased region" description="Polar residues" evidence="1">
    <location>
        <begin position="9"/>
        <end position="25"/>
    </location>
</feature>
<dbReference type="RefSeq" id="WP_097804546.1">
    <property type="nucleotide sequence ID" value="NZ_FXYH01000006.1"/>
</dbReference>
<reference evidence="2 3" key="1">
    <citation type="submission" date="2017-05" db="EMBL/GenBank/DDBJ databases">
        <authorList>
            <person name="Song R."/>
            <person name="Chenine A.L."/>
            <person name="Ruprecht R.M."/>
        </authorList>
    </citation>
    <scope>NUCLEOTIDE SEQUENCE [LARGE SCALE GENOMIC DNA]</scope>
    <source>
        <strain evidence="2 3">CECT 8663</strain>
    </source>
</reference>